<dbReference type="InterPro" id="IPR008978">
    <property type="entry name" value="HSP20-like_chaperone"/>
</dbReference>
<dbReference type="Gene3D" id="2.60.40.790">
    <property type="match status" value="1"/>
</dbReference>
<evidence type="ECO:0000256" key="8">
    <source>
        <dbReference type="ARBA" id="ARBA00022832"/>
    </source>
</evidence>
<evidence type="ECO:0000256" key="4">
    <source>
        <dbReference type="ARBA" id="ARBA00013122"/>
    </source>
</evidence>
<gene>
    <name evidence="18" type="ORF">BaRGS_00007067</name>
</gene>
<comment type="similarity">
    <text evidence="3 16">Belongs to the very long-chain fatty acids dehydratase HACD family.</text>
</comment>
<comment type="similarity">
    <text evidence="15">Belongs to the p23/wos2 family.</text>
</comment>
<dbReference type="Pfam" id="PF04387">
    <property type="entry name" value="PTPLA"/>
    <property type="match status" value="1"/>
</dbReference>
<feature type="transmembrane region" description="Helical" evidence="16">
    <location>
        <begin position="283"/>
        <end position="308"/>
    </location>
</feature>
<dbReference type="PROSITE" id="PS51203">
    <property type="entry name" value="CS"/>
    <property type="match status" value="1"/>
</dbReference>
<dbReference type="CDD" id="cd06465">
    <property type="entry name" value="p23_hB-ind1_like"/>
    <property type="match status" value="1"/>
</dbReference>
<feature type="transmembrane region" description="Helical" evidence="16">
    <location>
        <begin position="197"/>
        <end position="214"/>
    </location>
</feature>
<dbReference type="SUPFAM" id="SSF49764">
    <property type="entry name" value="HSP20-like chaperones"/>
    <property type="match status" value="1"/>
</dbReference>
<keyword evidence="8 16" id="KW-0276">Fatty acid metabolism</keyword>
<feature type="transmembrane region" description="Helical" evidence="16">
    <location>
        <begin position="158"/>
        <end position="177"/>
    </location>
</feature>
<dbReference type="PANTHER" id="PTHR11035">
    <property type="entry name" value="VERY-LONG-CHAIN (3R)-3-HYDROXYACYL-COA DEHYDRATASE"/>
    <property type="match status" value="1"/>
</dbReference>
<evidence type="ECO:0000313" key="19">
    <source>
        <dbReference type="Proteomes" id="UP001519460"/>
    </source>
</evidence>
<comment type="catalytic activity">
    <reaction evidence="16">
        <text>a very-long-chain (3R)-3-hydroxyacyl-CoA = a very-long-chain (2E)-enoyl-CoA + H2O</text>
        <dbReference type="Rhea" id="RHEA:45812"/>
        <dbReference type="ChEBI" id="CHEBI:15377"/>
        <dbReference type="ChEBI" id="CHEBI:83728"/>
        <dbReference type="ChEBI" id="CHEBI:85440"/>
        <dbReference type="EC" id="4.2.1.134"/>
    </reaction>
</comment>
<evidence type="ECO:0000256" key="9">
    <source>
        <dbReference type="ARBA" id="ARBA00022989"/>
    </source>
</evidence>
<evidence type="ECO:0000256" key="12">
    <source>
        <dbReference type="ARBA" id="ARBA00023136"/>
    </source>
</evidence>
<dbReference type="GO" id="GO:0102158">
    <property type="term" value="F:very-long-chain (3R)-3-hydroxyacyl-CoA dehydratase activity"/>
    <property type="evidence" value="ECO:0007669"/>
    <property type="project" value="UniProtKB-EC"/>
</dbReference>
<reference evidence="18 19" key="1">
    <citation type="journal article" date="2023" name="Sci. Data">
        <title>Genome assembly of the Korean intertidal mud-creeper Batillaria attramentaria.</title>
        <authorList>
            <person name="Patra A.K."/>
            <person name="Ho P.T."/>
            <person name="Jun S."/>
            <person name="Lee S.J."/>
            <person name="Kim Y."/>
            <person name="Won Y.J."/>
        </authorList>
    </citation>
    <scope>NUCLEOTIDE SEQUENCE [LARGE SCALE GENOMIC DNA]</scope>
    <source>
        <strain evidence="18">Wonlab-2016</strain>
    </source>
</reference>
<evidence type="ECO:0000256" key="1">
    <source>
        <dbReference type="ARBA" id="ARBA00004477"/>
    </source>
</evidence>
<keyword evidence="14 16" id="KW-0456">Lyase</keyword>
<evidence type="ECO:0000256" key="16">
    <source>
        <dbReference type="RuleBase" id="RU363109"/>
    </source>
</evidence>
<evidence type="ECO:0000259" key="17">
    <source>
        <dbReference type="PROSITE" id="PS51203"/>
    </source>
</evidence>
<sequence>MAEPLSPFVYWGQTNDIISLKIALRNTEDEQVELKHDGLSFEATGEGVKGNNQYSVQLQFYLPIDPEKSRYRKTDTCVEFQIKKTASESWPRLTAQRIKLPWLKIDFDKFMMEGESEDEVPSGQEEYDQDMVEKFAQEFSDMKPSSSYSPDFKLNYMVIYNLFQFIGYAYVVVSLLYRNFTQGVEAKHTAFEFVGNQLMVVQLAAFLEVVHPLLGLVRTGVIAPLAQWIGRNFILFGLILQEPRLQERPVVFYLFLVWATIELVRYPFYMLQSAGREVPIMTWLRYTLWIPLYPLGMLLEGTVVFMAMPLFEETGFFSFSLPNRANMAFYFPWLLRVHPLIIAGAGYFLLRHMYQQRKKKLGPALFSRQMFSRKLR</sequence>
<feature type="transmembrane region" description="Helical" evidence="16">
    <location>
        <begin position="328"/>
        <end position="350"/>
    </location>
</feature>
<evidence type="ECO:0000256" key="11">
    <source>
        <dbReference type="ARBA" id="ARBA00023098"/>
    </source>
</evidence>
<proteinExistence type="inferred from homology"/>
<keyword evidence="7 16" id="KW-0256">Endoplasmic reticulum</keyword>
<evidence type="ECO:0000256" key="15">
    <source>
        <dbReference type="ARBA" id="ARBA00025733"/>
    </source>
</evidence>
<dbReference type="Proteomes" id="UP001519460">
    <property type="component" value="Unassembled WGS sequence"/>
</dbReference>
<dbReference type="AlphaFoldDB" id="A0ABD0LR69"/>
<dbReference type="PANTHER" id="PTHR11035:SF35">
    <property type="entry name" value="VERY-LONG-CHAIN (3R)-3-HYDROXYACYL-COA DEHYDRATASE"/>
    <property type="match status" value="1"/>
</dbReference>
<evidence type="ECO:0000256" key="2">
    <source>
        <dbReference type="ARBA" id="ARBA00005194"/>
    </source>
</evidence>
<keyword evidence="11 16" id="KW-0443">Lipid metabolism</keyword>
<evidence type="ECO:0000256" key="6">
    <source>
        <dbReference type="ARBA" id="ARBA00022692"/>
    </source>
</evidence>
<comment type="function">
    <text evidence="16">Catalyzes the third of the four reactions of the long-chain fatty acids elongation cycle. This endoplasmic reticulum-bound enzymatic process, allows the addition of two carbons to the chain of long- and very long-chain fatty acids/VLCFAs per cycle. This enzyme catalyzes the dehydration of the 3-hydroxyacyl-CoA intermediate into trans-2,3-enoyl-CoA, within each cycle of fatty acid elongation. Thereby, it participates to the production of VLCFAs of different chain lengths that are involved in multiple biological processes as precursors of membrane lipids and lipid mediators.</text>
</comment>
<keyword evidence="10" id="KW-0175">Coiled coil</keyword>
<keyword evidence="13 16" id="KW-0275">Fatty acid biosynthesis</keyword>
<dbReference type="FunFam" id="2.60.40.790:FF:000013">
    <property type="entry name" value="Very-long-chain (3R)-3-hydroxyacyl-CoA dehydratase"/>
    <property type="match status" value="1"/>
</dbReference>
<dbReference type="EC" id="4.2.1.134" evidence="4 16"/>
<evidence type="ECO:0000256" key="3">
    <source>
        <dbReference type="ARBA" id="ARBA00007811"/>
    </source>
</evidence>
<protein>
    <recommendedName>
        <fullName evidence="4 16">Very-long-chain (3R)-3-hydroxyacyl-CoA dehydratase</fullName>
        <ecNumber evidence="4 16">4.2.1.134</ecNumber>
    </recommendedName>
</protein>
<keyword evidence="12 16" id="KW-0472">Membrane</keyword>
<dbReference type="GO" id="GO:0005789">
    <property type="term" value="C:endoplasmic reticulum membrane"/>
    <property type="evidence" value="ECO:0007669"/>
    <property type="project" value="UniProtKB-SubCell"/>
</dbReference>
<comment type="caution">
    <text evidence="18">The sequence shown here is derived from an EMBL/GenBank/DDBJ whole genome shotgun (WGS) entry which is preliminary data.</text>
</comment>
<feature type="transmembrane region" description="Helical" evidence="16">
    <location>
        <begin position="252"/>
        <end position="271"/>
    </location>
</feature>
<evidence type="ECO:0000256" key="14">
    <source>
        <dbReference type="ARBA" id="ARBA00023239"/>
    </source>
</evidence>
<keyword evidence="5 16" id="KW-0444">Lipid biosynthesis</keyword>
<dbReference type="InterPro" id="IPR007482">
    <property type="entry name" value="Tyr_Pase-like_PTPLA"/>
</dbReference>
<feature type="domain" description="CS" evidence="17">
    <location>
        <begin position="4"/>
        <end position="94"/>
    </location>
</feature>
<keyword evidence="19" id="KW-1185">Reference proteome</keyword>
<keyword evidence="9 16" id="KW-1133">Transmembrane helix</keyword>
<organism evidence="18 19">
    <name type="scientific">Batillaria attramentaria</name>
    <dbReference type="NCBI Taxonomy" id="370345"/>
    <lineage>
        <taxon>Eukaryota</taxon>
        <taxon>Metazoa</taxon>
        <taxon>Spiralia</taxon>
        <taxon>Lophotrochozoa</taxon>
        <taxon>Mollusca</taxon>
        <taxon>Gastropoda</taxon>
        <taxon>Caenogastropoda</taxon>
        <taxon>Sorbeoconcha</taxon>
        <taxon>Cerithioidea</taxon>
        <taxon>Batillariidae</taxon>
        <taxon>Batillaria</taxon>
    </lineage>
</organism>
<accession>A0ABD0LR69</accession>
<evidence type="ECO:0000256" key="10">
    <source>
        <dbReference type="ARBA" id="ARBA00023054"/>
    </source>
</evidence>
<dbReference type="Pfam" id="PF04969">
    <property type="entry name" value="CS"/>
    <property type="match status" value="1"/>
</dbReference>
<comment type="pathway">
    <text evidence="2 16">Lipid metabolism; fatty acid biosynthesis.</text>
</comment>
<dbReference type="InterPro" id="IPR007052">
    <property type="entry name" value="CS_dom"/>
</dbReference>
<dbReference type="EMBL" id="JACVVK020000030">
    <property type="protein sequence ID" value="KAK7501636.1"/>
    <property type="molecule type" value="Genomic_DNA"/>
</dbReference>
<comment type="subcellular location">
    <subcellularLocation>
        <location evidence="1 16">Endoplasmic reticulum membrane</location>
        <topology evidence="1 16">Multi-pass membrane protein</topology>
    </subcellularLocation>
</comment>
<evidence type="ECO:0000256" key="13">
    <source>
        <dbReference type="ARBA" id="ARBA00023160"/>
    </source>
</evidence>
<evidence type="ECO:0000256" key="5">
    <source>
        <dbReference type="ARBA" id="ARBA00022516"/>
    </source>
</evidence>
<dbReference type="GO" id="GO:0006633">
    <property type="term" value="P:fatty acid biosynthetic process"/>
    <property type="evidence" value="ECO:0007669"/>
    <property type="project" value="UniProtKB-KW"/>
</dbReference>
<evidence type="ECO:0000256" key="7">
    <source>
        <dbReference type="ARBA" id="ARBA00022824"/>
    </source>
</evidence>
<name>A0ABD0LR69_9CAEN</name>
<evidence type="ECO:0000313" key="18">
    <source>
        <dbReference type="EMBL" id="KAK7501636.1"/>
    </source>
</evidence>
<keyword evidence="6 16" id="KW-0812">Transmembrane</keyword>